<dbReference type="Proteomes" id="UP000032452">
    <property type="component" value="Unassembled WGS sequence"/>
</dbReference>
<dbReference type="SUPFAM" id="SSF47413">
    <property type="entry name" value="lambda repressor-like DNA-binding domains"/>
    <property type="match status" value="1"/>
</dbReference>
<dbReference type="Pfam" id="PF12844">
    <property type="entry name" value="HTH_19"/>
    <property type="match status" value="1"/>
</dbReference>
<gene>
    <name evidence="2" type="ORF">UH38_22070</name>
</gene>
<dbReference type="PROSITE" id="PS50943">
    <property type="entry name" value="HTH_CROC1"/>
    <property type="match status" value="1"/>
</dbReference>
<feature type="domain" description="HTH cro/C1-type" evidence="1">
    <location>
        <begin position="9"/>
        <end position="65"/>
    </location>
</feature>
<dbReference type="Gene3D" id="1.10.260.40">
    <property type="entry name" value="lambda repressor-like DNA-binding domains"/>
    <property type="match status" value="1"/>
</dbReference>
<evidence type="ECO:0000259" key="1">
    <source>
        <dbReference type="PROSITE" id="PS50943"/>
    </source>
</evidence>
<protein>
    <submittedName>
        <fullName evidence="2">XRE family transcriptional regulator</fullName>
    </submittedName>
</protein>
<dbReference type="InterPro" id="IPR010982">
    <property type="entry name" value="Lambda_DNA-bd_dom_sf"/>
</dbReference>
<proteinExistence type="predicted"/>
<dbReference type="SMART" id="SM00530">
    <property type="entry name" value="HTH_XRE"/>
    <property type="match status" value="1"/>
</dbReference>
<comment type="caution">
    <text evidence="2">The sequence shown here is derived from an EMBL/GenBank/DDBJ whole genome shotgun (WGS) entry which is preliminary data.</text>
</comment>
<reference evidence="2 3" key="1">
    <citation type="submission" date="2015-02" db="EMBL/GenBank/DDBJ databases">
        <title>Draft genome of a novel marine cyanobacterium (Chroococcales) isolated from South Atlantic Ocean.</title>
        <authorList>
            <person name="Rigonato J."/>
            <person name="Alvarenga D.O."/>
            <person name="Branco L.H."/>
            <person name="Varani A.M."/>
            <person name="Brandini F.P."/>
            <person name="Fiore M.F."/>
        </authorList>
    </citation>
    <scope>NUCLEOTIDE SEQUENCE [LARGE SCALE GENOMIC DNA]</scope>
    <source>
        <strain evidence="2 3">CENA595</strain>
    </source>
</reference>
<dbReference type="EMBL" id="JYON01000034">
    <property type="protein sequence ID" value="KJH69799.1"/>
    <property type="molecule type" value="Genomic_DNA"/>
</dbReference>
<dbReference type="AlphaFoldDB" id="A0A0D8ZMX0"/>
<name>A0A0D8ZMX0_9CYAN</name>
<dbReference type="RefSeq" id="WP_045056849.1">
    <property type="nucleotide sequence ID" value="NZ_CAWMDP010000031.1"/>
</dbReference>
<dbReference type="GO" id="GO:0003677">
    <property type="term" value="F:DNA binding"/>
    <property type="evidence" value="ECO:0007669"/>
    <property type="project" value="InterPro"/>
</dbReference>
<dbReference type="OrthoDB" id="515891at2"/>
<organism evidence="2 3">
    <name type="scientific">Aliterella atlantica CENA595</name>
    <dbReference type="NCBI Taxonomy" id="1618023"/>
    <lineage>
        <taxon>Bacteria</taxon>
        <taxon>Bacillati</taxon>
        <taxon>Cyanobacteriota</taxon>
        <taxon>Cyanophyceae</taxon>
        <taxon>Chroococcidiopsidales</taxon>
        <taxon>Aliterellaceae</taxon>
        <taxon>Aliterella</taxon>
    </lineage>
</organism>
<dbReference type="CDD" id="cd00093">
    <property type="entry name" value="HTH_XRE"/>
    <property type="match status" value="1"/>
</dbReference>
<dbReference type="STRING" id="1618023.UH38_22070"/>
<keyword evidence="3" id="KW-1185">Reference proteome</keyword>
<sequence>MNPTFGQIIRTARADKGYSQRDLARLVEIDFTYLSKLESDATEYPPKEYVIQQLAYYLGLDYEELVCLTGRLPERYQDFLQQNYQVMPALFRWMRQKPGLAQRI</sequence>
<dbReference type="InterPro" id="IPR001387">
    <property type="entry name" value="Cro/C1-type_HTH"/>
</dbReference>
<accession>A0A0D8ZMX0</accession>
<dbReference type="PATRIC" id="fig|1618023.3.peg.2730"/>
<evidence type="ECO:0000313" key="2">
    <source>
        <dbReference type="EMBL" id="KJH69799.1"/>
    </source>
</evidence>
<evidence type="ECO:0000313" key="3">
    <source>
        <dbReference type="Proteomes" id="UP000032452"/>
    </source>
</evidence>